<sequence length="39" mass="4132">METSGTRSAVVELLPPLTISADETDEGLRTLARAVRDCG</sequence>
<proteinExistence type="predicted"/>
<comment type="caution">
    <text evidence="1">The sequence shown here is derived from an EMBL/GenBank/DDBJ whole genome shotgun (WGS) entry which is preliminary data.</text>
</comment>
<organism evidence="1 2">
    <name type="scientific">Streptomyces rubradiris</name>
    <name type="common">Streptomyces achromogenes subsp. rubradiris</name>
    <dbReference type="NCBI Taxonomy" id="285531"/>
    <lineage>
        <taxon>Bacteria</taxon>
        <taxon>Bacillati</taxon>
        <taxon>Actinomycetota</taxon>
        <taxon>Actinomycetes</taxon>
        <taxon>Kitasatosporales</taxon>
        <taxon>Streptomycetaceae</taxon>
        <taxon>Streptomyces</taxon>
    </lineage>
</organism>
<gene>
    <name evidence="1" type="ORF">Srubr_29030</name>
</gene>
<dbReference type="EMBL" id="BNEA01000015">
    <property type="protein sequence ID" value="GHI53057.1"/>
    <property type="molecule type" value="Genomic_DNA"/>
</dbReference>
<evidence type="ECO:0000313" key="2">
    <source>
        <dbReference type="Proteomes" id="UP000646738"/>
    </source>
</evidence>
<reference evidence="2" key="1">
    <citation type="submission" date="2023-07" db="EMBL/GenBank/DDBJ databases">
        <title>Whole genome shotgun sequence of Streptomyces achromogenes subsp. rubradiris NBRC 14000.</title>
        <authorList>
            <person name="Komaki H."/>
            <person name="Tamura T."/>
        </authorList>
    </citation>
    <scope>NUCLEOTIDE SEQUENCE [LARGE SCALE GENOMIC DNA]</scope>
    <source>
        <strain evidence="2">NBRC 14000</strain>
    </source>
</reference>
<dbReference type="InterPro" id="IPR015422">
    <property type="entry name" value="PyrdxlP-dep_Trfase_small"/>
</dbReference>
<accession>A0ABQ3RB67</accession>
<name>A0ABQ3RB67_STRRR</name>
<dbReference type="Gene3D" id="3.90.1150.10">
    <property type="entry name" value="Aspartate Aminotransferase, domain 1"/>
    <property type="match status" value="1"/>
</dbReference>
<dbReference type="Proteomes" id="UP000646738">
    <property type="component" value="Unassembled WGS sequence"/>
</dbReference>
<evidence type="ECO:0000313" key="1">
    <source>
        <dbReference type="EMBL" id="GHI53057.1"/>
    </source>
</evidence>
<keyword evidence="2" id="KW-1185">Reference proteome</keyword>
<protein>
    <submittedName>
        <fullName evidence="1">Uncharacterized protein</fullName>
    </submittedName>
</protein>